<dbReference type="Proteomes" id="UP000267223">
    <property type="component" value="Unassembled WGS sequence"/>
</dbReference>
<accession>A0A3M9NNG0</accession>
<evidence type="ECO:0000313" key="2">
    <source>
        <dbReference type="EMBL" id="RNI38867.1"/>
    </source>
</evidence>
<dbReference type="GO" id="GO:0005975">
    <property type="term" value="P:carbohydrate metabolic process"/>
    <property type="evidence" value="ECO:0007669"/>
    <property type="project" value="InterPro"/>
</dbReference>
<dbReference type="GO" id="GO:0016810">
    <property type="term" value="F:hydrolase activity, acting on carbon-nitrogen (but not peptide) bonds"/>
    <property type="evidence" value="ECO:0007669"/>
    <property type="project" value="InterPro"/>
</dbReference>
<feature type="domain" description="NodB homology" evidence="1">
    <location>
        <begin position="35"/>
        <end position="181"/>
    </location>
</feature>
<sequence length="322" mass="37752">MGKGKFVISLDFEIYWGIRDVISLNDYKKNLLGIREAMPFLLHLFKQYNINATFATVGFLFFQDKKELCKNLPQEKPHYFNSNLSPYYHVQSIGKNEKEDPFHFGTSTIDQVIAAGQEIGSHSFSHFYCLEKGASLQAFKEDLSAAIQIASKKKIELKSFVFPRNQYNEDYINICKEMGFTSFRGNEKSWLFSSETRGPFMNFRRPFRLLDSYINLSGHNCYSFDYMKRSPILNISSSRFLRPFSKRLKAIEKLRLKRITDSMSFAAKKGLVYHLWWHPHNFGINQSENFSFLENILKHYKKLNTEFDFESVSMQQLANEII</sequence>
<gene>
    <name evidence="2" type="ORF">EFY79_04180</name>
</gene>
<protein>
    <submittedName>
        <fullName evidence="2">DUF2334 domain-containing protein</fullName>
    </submittedName>
</protein>
<dbReference type="EMBL" id="RJJR01000002">
    <property type="protein sequence ID" value="RNI38867.1"/>
    <property type="molecule type" value="Genomic_DNA"/>
</dbReference>
<dbReference type="Pfam" id="PF01522">
    <property type="entry name" value="Polysacc_deac_1"/>
    <property type="match status" value="1"/>
</dbReference>
<evidence type="ECO:0000259" key="1">
    <source>
        <dbReference type="Pfam" id="PF01522"/>
    </source>
</evidence>
<reference evidence="2 3" key="1">
    <citation type="submission" date="2018-11" db="EMBL/GenBank/DDBJ databases">
        <title>Draft genome sequence of Ferruginibacter sp. BO-59.</title>
        <authorList>
            <person name="Im W.T."/>
        </authorList>
    </citation>
    <scope>NUCLEOTIDE SEQUENCE [LARGE SCALE GENOMIC DNA]</scope>
    <source>
        <strain evidence="2 3">BO-59</strain>
    </source>
</reference>
<dbReference type="SUPFAM" id="SSF88713">
    <property type="entry name" value="Glycoside hydrolase/deacetylase"/>
    <property type="match status" value="1"/>
</dbReference>
<dbReference type="InterPro" id="IPR002509">
    <property type="entry name" value="NODB_dom"/>
</dbReference>
<name>A0A3M9NNG0_9BACT</name>
<comment type="caution">
    <text evidence="2">The sequence shown here is derived from an EMBL/GenBank/DDBJ whole genome shotgun (WGS) entry which is preliminary data.</text>
</comment>
<evidence type="ECO:0000313" key="3">
    <source>
        <dbReference type="Proteomes" id="UP000267223"/>
    </source>
</evidence>
<organism evidence="2 3">
    <name type="scientific">Hanamia caeni</name>
    <dbReference type="NCBI Taxonomy" id="2294116"/>
    <lineage>
        <taxon>Bacteria</taxon>
        <taxon>Pseudomonadati</taxon>
        <taxon>Bacteroidota</taxon>
        <taxon>Chitinophagia</taxon>
        <taxon>Chitinophagales</taxon>
        <taxon>Chitinophagaceae</taxon>
        <taxon>Hanamia</taxon>
    </lineage>
</organism>
<dbReference type="RefSeq" id="WP_123119430.1">
    <property type="nucleotide sequence ID" value="NZ_RJJR01000002.1"/>
</dbReference>
<dbReference type="Gene3D" id="3.20.20.370">
    <property type="entry name" value="Glycoside hydrolase/deacetylase"/>
    <property type="match status" value="1"/>
</dbReference>
<dbReference type="AlphaFoldDB" id="A0A3M9NNG0"/>
<dbReference type="CDD" id="cd10929">
    <property type="entry name" value="CE4_u5"/>
    <property type="match status" value="1"/>
</dbReference>
<dbReference type="OrthoDB" id="7836272at2"/>
<dbReference type="InterPro" id="IPR011330">
    <property type="entry name" value="Glyco_hydro/deAcase_b/a-brl"/>
</dbReference>
<proteinExistence type="predicted"/>
<keyword evidence="3" id="KW-1185">Reference proteome</keyword>